<evidence type="ECO:0000259" key="5">
    <source>
        <dbReference type="PROSITE" id="PS50893"/>
    </source>
</evidence>
<keyword evidence="3" id="KW-0067">ATP-binding</keyword>
<feature type="domain" description="ABC transporter" evidence="5">
    <location>
        <begin position="297"/>
        <end position="487"/>
    </location>
</feature>
<protein>
    <submittedName>
        <fullName evidence="6">ABC-F type ribosomal protection protein</fullName>
    </submittedName>
</protein>
<dbReference type="NCBIfam" id="NF000355">
    <property type="entry name" value="ribo_prot_ABC_F"/>
    <property type="match status" value="1"/>
</dbReference>
<evidence type="ECO:0000256" key="2">
    <source>
        <dbReference type="ARBA" id="ARBA00022741"/>
    </source>
</evidence>
<evidence type="ECO:0000256" key="4">
    <source>
        <dbReference type="SAM" id="MobiDB-lite"/>
    </source>
</evidence>
<dbReference type="PROSITE" id="PS00211">
    <property type="entry name" value="ABC_TRANSPORTER_1"/>
    <property type="match status" value="2"/>
</dbReference>
<dbReference type="NCBIfam" id="NF000168">
    <property type="entry name" value="ABCF_Msr_all"/>
    <property type="match status" value="1"/>
</dbReference>
<dbReference type="GO" id="GO:0005524">
    <property type="term" value="F:ATP binding"/>
    <property type="evidence" value="ECO:0007669"/>
    <property type="project" value="UniProtKB-KW"/>
</dbReference>
<dbReference type="AlphaFoldDB" id="A0A2W0HV74"/>
<dbReference type="CDD" id="cd03221">
    <property type="entry name" value="ABCF_EF-3"/>
    <property type="match status" value="2"/>
</dbReference>
<keyword evidence="2" id="KW-0547">Nucleotide-binding</keyword>
<dbReference type="Gene3D" id="3.40.50.300">
    <property type="entry name" value="P-loop containing nucleotide triphosphate hydrolases"/>
    <property type="match status" value="3"/>
</dbReference>
<keyword evidence="7" id="KW-1185">Reference proteome</keyword>
<evidence type="ECO:0000313" key="7">
    <source>
        <dbReference type="Proteomes" id="UP000248066"/>
    </source>
</evidence>
<reference evidence="6 7" key="1">
    <citation type="submission" date="2017-10" db="EMBL/GenBank/DDBJ databases">
        <title>Bacillus sp. nov., a halophilic bacterium isolated from a Yangshapao Lake.</title>
        <authorList>
            <person name="Wang H."/>
        </authorList>
    </citation>
    <scope>NUCLEOTIDE SEQUENCE [LARGE SCALE GENOMIC DNA]</scope>
    <source>
        <strain evidence="6 7">YSP-3</strain>
    </source>
</reference>
<dbReference type="SMART" id="SM00382">
    <property type="entry name" value="AAA"/>
    <property type="match status" value="2"/>
</dbReference>
<sequence length="487" mass="54928">MEQLLIKLTKVKLSFLDTQVLDIPDLSVYQSDRIGIVGNNGSGKSTLLKLLGGLMEPDTGQILWHGEFGYFSQMDAPVTAEADGALLSRFHVPDGSPHLLSGGEQTRLKLASLFSEYREGLLIDEPTTHLDRDGITFLADELRWYYGTLVLVSHDRWLLDELATKIWEVDDGRVTEFAGNYADYERHKQTERKRQAEQHEQYVKTRKRLLASAGEKMKKADKITGPGKQMSRKETKATANRMFMTKSKGTTQNAAHQAAKTIETRADKLEKVDAPEQEQKLRFPVATALTMHNRFPVMADRLTLKADSRTLLKNTSFQSPFGQTIAITGPNGSGKSTLVKAIRNRDEGIILSPKAVIGAYEQLAYRFEKNEMVLHYMKARTEADESMVRTMLHMMNLSGNDLTKSLLQVSGGEAARLELCRLFMGQYNVLILDEPTNFLDLPCMEALEQFINAYEGTILLVSHDQTLVDRTADCVYEIENRMLIRKK</sequence>
<dbReference type="InterPro" id="IPR003439">
    <property type="entry name" value="ABC_transporter-like_ATP-bd"/>
</dbReference>
<dbReference type="PROSITE" id="PS50893">
    <property type="entry name" value="ABC_TRANSPORTER_2"/>
    <property type="match status" value="2"/>
</dbReference>
<proteinExistence type="predicted"/>
<dbReference type="RefSeq" id="WP_110516797.1">
    <property type="nucleotide sequence ID" value="NZ_PDOF01000001.1"/>
</dbReference>
<gene>
    <name evidence="6" type="ORF">CR205_03005</name>
</gene>
<dbReference type="OrthoDB" id="9760950at2"/>
<feature type="domain" description="ABC transporter" evidence="5">
    <location>
        <begin position="6"/>
        <end position="196"/>
    </location>
</feature>
<feature type="region of interest" description="Disordered" evidence="4">
    <location>
        <begin position="214"/>
        <end position="236"/>
    </location>
</feature>
<evidence type="ECO:0000256" key="3">
    <source>
        <dbReference type="ARBA" id="ARBA00022840"/>
    </source>
</evidence>
<dbReference type="SUPFAM" id="SSF52540">
    <property type="entry name" value="P-loop containing nucleoside triphosphate hydrolases"/>
    <property type="match status" value="2"/>
</dbReference>
<dbReference type="InterPro" id="IPR017871">
    <property type="entry name" value="ABC_transporter-like_CS"/>
</dbReference>
<dbReference type="InterPro" id="IPR027417">
    <property type="entry name" value="P-loop_NTPase"/>
</dbReference>
<comment type="caution">
    <text evidence="6">The sequence shown here is derived from an EMBL/GenBank/DDBJ whole genome shotgun (WGS) entry which is preliminary data.</text>
</comment>
<organism evidence="6 7">
    <name type="scientific">Alteribacter lacisalsi</name>
    <dbReference type="NCBI Taxonomy" id="2045244"/>
    <lineage>
        <taxon>Bacteria</taxon>
        <taxon>Bacillati</taxon>
        <taxon>Bacillota</taxon>
        <taxon>Bacilli</taxon>
        <taxon>Bacillales</taxon>
        <taxon>Bacillaceae</taxon>
        <taxon>Alteribacter</taxon>
    </lineage>
</organism>
<keyword evidence="1" id="KW-0677">Repeat</keyword>
<accession>A0A2W0HV74</accession>
<dbReference type="PANTHER" id="PTHR19211:SF100">
    <property type="entry name" value="RIBOSOME PROTECTION PROTEIN VMLR"/>
    <property type="match status" value="1"/>
</dbReference>
<evidence type="ECO:0000256" key="1">
    <source>
        <dbReference type="ARBA" id="ARBA00022737"/>
    </source>
</evidence>
<dbReference type="PANTHER" id="PTHR19211">
    <property type="entry name" value="ATP-BINDING TRANSPORT PROTEIN-RELATED"/>
    <property type="match status" value="1"/>
</dbReference>
<dbReference type="Proteomes" id="UP000248066">
    <property type="component" value="Unassembled WGS sequence"/>
</dbReference>
<dbReference type="EMBL" id="PDOF01000001">
    <property type="protein sequence ID" value="PYZ97578.1"/>
    <property type="molecule type" value="Genomic_DNA"/>
</dbReference>
<dbReference type="InterPro" id="IPR003593">
    <property type="entry name" value="AAA+_ATPase"/>
</dbReference>
<dbReference type="InterPro" id="IPR050611">
    <property type="entry name" value="ABCF"/>
</dbReference>
<dbReference type="GO" id="GO:0016887">
    <property type="term" value="F:ATP hydrolysis activity"/>
    <property type="evidence" value="ECO:0007669"/>
    <property type="project" value="InterPro"/>
</dbReference>
<name>A0A2W0HV74_9BACI</name>
<evidence type="ECO:0000313" key="6">
    <source>
        <dbReference type="EMBL" id="PYZ97578.1"/>
    </source>
</evidence>
<dbReference type="Pfam" id="PF00005">
    <property type="entry name" value="ABC_tran"/>
    <property type="match status" value="2"/>
</dbReference>